<evidence type="ECO:0000313" key="4">
    <source>
        <dbReference type="Proteomes" id="UP000281468"/>
    </source>
</evidence>
<dbReference type="EMBL" id="QWIQ01000425">
    <property type="protein sequence ID" value="RMY87994.1"/>
    <property type="molecule type" value="Genomic_DNA"/>
</dbReference>
<protein>
    <recommendedName>
        <fullName evidence="2">Nascent polypeptide-associated complex subunit alpha-like UBA domain-containing protein</fullName>
    </recommendedName>
</protein>
<evidence type="ECO:0000259" key="2">
    <source>
        <dbReference type="Pfam" id="PF19026"/>
    </source>
</evidence>
<name>A0A3M7FI83_HORWE</name>
<proteinExistence type="predicted"/>
<evidence type="ECO:0000313" key="3">
    <source>
        <dbReference type="EMBL" id="RMY87994.1"/>
    </source>
</evidence>
<feature type="domain" description="Nascent polypeptide-associated complex subunit alpha-like UBA" evidence="2">
    <location>
        <begin position="198"/>
        <end position="238"/>
    </location>
</feature>
<organism evidence="3 4">
    <name type="scientific">Hortaea werneckii</name>
    <name type="common">Black yeast</name>
    <name type="synonym">Cladosporium werneckii</name>
    <dbReference type="NCBI Taxonomy" id="91943"/>
    <lineage>
        <taxon>Eukaryota</taxon>
        <taxon>Fungi</taxon>
        <taxon>Dikarya</taxon>
        <taxon>Ascomycota</taxon>
        <taxon>Pezizomycotina</taxon>
        <taxon>Dothideomycetes</taxon>
        <taxon>Dothideomycetidae</taxon>
        <taxon>Mycosphaerellales</taxon>
        <taxon>Teratosphaeriaceae</taxon>
        <taxon>Hortaea</taxon>
    </lineage>
</organism>
<gene>
    <name evidence="3" type="ORF">D0862_10548</name>
</gene>
<comment type="caution">
    <text evidence="3">The sequence shown here is derived from an EMBL/GenBank/DDBJ whole genome shotgun (WGS) entry which is preliminary data.</text>
</comment>
<feature type="compositionally biased region" description="Basic and acidic residues" evidence="1">
    <location>
        <begin position="135"/>
        <end position="145"/>
    </location>
</feature>
<dbReference type="CDD" id="cd14361">
    <property type="entry name" value="UBA_HYPK"/>
    <property type="match status" value="1"/>
</dbReference>
<sequence>RLGLIQSFEEKSASRLLSSHAFYPLGACEAEIVMSGQCLIKKFGPPHCNSIKSSGVAPTLFHPHIAFDLHSRRGPPATDTQLRYLPRYLYVAQVRKHIMAEEPQPAAVQEGMEQPDAPATADDRATAKAMSSLDAKPDENAEPKKELDMKAINDAMKNLETIGQQGEKKPAAEETSARKQAQEAMKRRQEDDARRKAVKVDQADVALLAEQLDMSKPKATDFLKSHEANAVKAMTTWVTSAV</sequence>
<feature type="non-terminal residue" evidence="3">
    <location>
        <position position="1"/>
    </location>
</feature>
<dbReference type="Pfam" id="PF19026">
    <property type="entry name" value="UBA_HYPK"/>
    <property type="match status" value="1"/>
</dbReference>
<evidence type="ECO:0000256" key="1">
    <source>
        <dbReference type="SAM" id="MobiDB-lite"/>
    </source>
</evidence>
<feature type="region of interest" description="Disordered" evidence="1">
    <location>
        <begin position="162"/>
        <end position="199"/>
    </location>
</feature>
<feature type="compositionally biased region" description="Basic and acidic residues" evidence="1">
    <location>
        <begin position="166"/>
        <end position="199"/>
    </location>
</feature>
<reference evidence="3 4" key="1">
    <citation type="journal article" date="2018" name="BMC Genomics">
        <title>Genomic evidence for intraspecific hybridization in a clonal and extremely halotolerant yeast.</title>
        <authorList>
            <person name="Gostincar C."/>
            <person name="Stajich J.E."/>
            <person name="Zupancic J."/>
            <person name="Zalar P."/>
            <person name="Gunde-Cimerman N."/>
        </authorList>
    </citation>
    <scope>NUCLEOTIDE SEQUENCE [LARGE SCALE GENOMIC DNA]</scope>
    <source>
        <strain evidence="3 4">EXF-171</strain>
    </source>
</reference>
<dbReference type="AlphaFoldDB" id="A0A3M7FI83"/>
<dbReference type="InterPro" id="IPR038922">
    <property type="entry name" value="HYPK_UBA"/>
</dbReference>
<dbReference type="InterPro" id="IPR044034">
    <property type="entry name" value="NAC-like_UBA"/>
</dbReference>
<dbReference type="Proteomes" id="UP000281468">
    <property type="component" value="Unassembled WGS sequence"/>
</dbReference>
<feature type="region of interest" description="Disordered" evidence="1">
    <location>
        <begin position="105"/>
        <end position="145"/>
    </location>
</feature>
<dbReference type="VEuPathDB" id="FungiDB:BTJ68_06672"/>
<accession>A0A3M7FI83</accession>